<organism evidence="1 2">
    <name type="scientific">Lactuca saligna</name>
    <name type="common">Willowleaf lettuce</name>
    <dbReference type="NCBI Taxonomy" id="75948"/>
    <lineage>
        <taxon>Eukaryota</taxon>
        <taxon>Viridiplantae</taxon>
        <taxon>Streptophyta</taxon>
        <taxon>Embryophyta</taxon>
        <taxon>Tracheophyta</taxon>
        <taxon>Spermatophyta</taxon>
        <taxon>Magnoliopsida</taxon>
        <taxon>eudicotyledons</taxon>
        <taxon>Gunneridae</taxon>
        <taxon>Pentapetalae</taxon>
        <taxon>asterids</taxon>
        <taxon>campanulids</taxon>
        <taxon>Asterales</taxon>
        <taxon>Asteraceae</taxon>
        <taxon>Cichorioideae</taxon>
        <taxon>Cichorieae</taxon>
        <taxon>Lactucinae</taxon>
        <taxon>Lactuca</taxon>
    </lineage>
</organism>
<dbReference type="Proteomes" id="UP001177003">
    <property type="component" value="Chromosome 8"/>
</dbReference>
<dbReference type="AlphaFoldDB" id="A0AA36ENR6"/>
<proteinExistence type="predicted"/>
<protein>
    <submittedName>
        <fullName evidence="1">Uncharacterized protein</fullName>
    </submittedName>
</protein>
<keyword evidence="2" id="KW-1185">Reference proteome</keyword>
<sequence length="98" mass="11383">MYEHCVAHVSAREESYAVLSHWIFGMNEMEGGDLVCITRRDLTPMKKMCWVIISHHGKFFKLFSVPQINIDDENTNEEDVLGYYKSWNHIIGGGLTKY</sequence>
<gene>
    <name evidence="1" type="ORF">LSALG_LOCUS38777</name>
</gene>
<reference evidence="1" key="1">
    <citation type="submission" date="2023-04" db="EMBL/GenBank/DDBJ databases">
        <authorList>
            <person name="Vijverberg K."/>
            <person name="Xiong W."/>
            <person name="Schranz E."/>
        </authorList>
    </citation>
    <scope>NUCLEOTIDE SEQUENCE</scope>
</reference>
<name>A0AA36ENR6_LACSI</name>
<evidence type="ECO:0000313" key="2">
    <source>
        <dbReference type="Proteomes" id="UP001177003"/>
    </source>
</evidence>
<dbReference type="EMBL" id="OX465084">
    <property type="protein sequence ID" value="CAI9300115.1"/>
    <property type="molecule type" value="Genomic_DNA"/>
</dbReference>
<accession>A0AA36ENR6</accession>
<evidence type="ECO:0000313" key="1">
    <source>
        <dbReference type="EMBL" id="CAI9300115.1"/>
    </source>
</evidence>